<reference evidence="1 2" key="1">
    <citation type="submission" date="2019-02" db="EMBL/GenBank/DDBJ databases">
        <title>Deep-cultivation of Planctomycetes and their phenomic and genomic characterization uncovers novel biology.</title>
        <authorList>
            <person name="Wiegand S."/>
            <person name="Jogler M."/>
            <person name="Boedeker C."/>
            <person name="Pinto D."/>
            <person name="Vollmers J."/>
            <person name="Rivas-Marin E."/>
            <person name="Kohn T."/>
            <person name="Peeters S.H."/>
            <person name="Heuer A."/>
            <person name="Rast P."/>
            <person name="Oberbeckmann S."/>
            <person name="Bunk B."/>
            <person name="Jeske O."/>
            <person name="Meyerdierks A."/>
            <person name="Storesund J.E."/>
            <person name="Kallscheuer N."/>
            <person name="Luecker S."/>
            <person name="Lage O.M."/>
            <person name="Pohl T."/>
            <person name="Merkel B.J."/>
            <person name="Hornburger P."/>
            <person name="Mueller R.-W."/>
            <person name="Bruemmer F."/>
            <person name="Labrenz M."/>
            <person name="Spormann A.M."/>
            <person name="Op den Camp H."/>
            <person name="Overmann J."/>
            <person name="Amann R."/>
            <person name="Jetten M.S.M."/>
            <person name="Mascher T."/>
            <person name="Medema M.H."/>
            <person name="Devos D.P."/>
            <person name="Kaster A.-K."/>
            <person name="Ovreas L."/>
            <person name="Rohde M."/>
            <person name="Galperin M.Y."/>
            <person name="Jogler C."/>
        </authorList>
    </citation>
    <scope>NUCLEOTIDE SEQUENCE [LARGE SCALE GENOMIC DNA]</scope>
    <source>
        <strain evidence="1 2">HG15A2</strain>
    </source>
</reference>
<gene>
    <name evidence="1" type="ORF">HG15A2_08240</name>
</gene>
<organism evidence="1 2">
    <name type="scientific">Adhaeretor mobilis</name>
    <dbReference type="NCBI Taxonomy" id="1930276"/>
    <lineage>
        <taxon>Bacteria</taxon>
        <taxon>Pseudomonadati</taxon>
        <taxon>Planctomycetota</taxon>
        <taxon>Planctomycetia</taxon>
        <taxon>Pirellulales</taxon>
        <taxon>Lacipirellulaceae</taxon>
        <taxon>Adhaeretor</taxon>
    </lineage>
</organism>
<sequence length="35" mass="3818">MVPETGLDAMRNIGIKGDKIAVMYCFNRFGGLAMP</sequence>
<dbReference type="Proteomes" id="UP000319852">
    <property type="component" value="Chromosome"/>
</dbReference>
<accession>A0A517MRQ4</accession>
<dbReference type="KEGG" id="amob:HG15A2_08240"/>
<keyword evidence="2" id="KW-1185">Reference proteome</keyword>
<protein>
    <submittedName>
        <fullName evidence="1">Uncharacterized protein</fullName>
    </submittedName>
</protein>
<proteinExistence type="predicted"/>
<evidence type="ECO:0000313" key="2">
    <source>
        <dbReference type="Proteomes" id="UP000319852"/>
    </source>
</evidence>
<dbReference type="AlphaFoldDB" id="A0A517MRQ4"/>
<name>A0A517MRQ4_9BACT</name>
<evidence type="ECO:0000313" key="1">
    <source>
        <dbReference type="EMBL" id="QDS97561.1"/>
    </source>
</evidence>
<dbReference type="EMBL" id="CP036263">
    <property type="protein sequence ID" value="QDS97561.1"/>
    <property type="molecule type" value="Genomic_DNA"/>
</dbReference>